<feature type="transmembrane region" description="Helical" evidence="1">
    <location>
        <begin position="274"/>
        <end position="294"/>
    </location>
</feature>
<keyword evidence="1" id="KW-0812">Transmembrane</keyword>
<reference evidence="2 3" key="1">
    <citation type="submission" date="2019-06" db="EMBL/GenBank/DDBJ databases">
        <authorList>
            <person name="Li F."/>
        </authorList>
    </citation>
    <scope>NUCLEOTIDE SEQUENCE [LARGE SCALE GENOMIC DNA]</scope>
    <source>
        <strain evidence="2 3">10F1D-1</strain>
    </source>
</reference>
<dbReference type="AlphaFoldDB" id="A0A506XZA4"/>
<evidence type="ECO:0000313" key="2">
    <source>
        <dbReference type="EMBL" id="TPW75062.1"/>
    </source>
</evidence>
<dbReference type="Gene3D" id="1.20.950.20">
    <property type="entry name" value="Transmembrane di-heme cytochromes, Chain C"/>
    <property type="match status" value="1"/>
</dbReference>
<proteinExistence type="predicted"/>
<feature type="transmembrane region" description="Helical" evidence="1">
    <location>
        <begin position="191"/>
        <end position="213"/>
    </location>
</feature>
<gene>
    <name evidence="2" type="ORF">FJ657_12685</name>
</gene>
<dbReference type="InterPro" id="IPR016174">
    <property type="entry name" value="Di-haem_cyt_TM"/>
</dbReference>
<feature type="transmembrane region" description="Helical" evidence="1">
    <location>
        <begin position="234"/>
        <end position="254"/>
    </location>
</feature>
<dbReference type="GO" id="GO:0022904">
    <property type="term" value="P:respiratory electron transport chain"/>
    <property type="evidence" value="ECO:0007669"/>
    <property type="project" value="InterPro"/>
</dbReference>
<protein>
    <submittedName>
        <fullName evidence="2">Uncharacterized protein</fullName>
    </submittedName>
</protein>
<dbReference type="OrthoDB" id="9795587at2"/>
<dbReference type="Proteomes" id="UP000316252">
    <property type="component" value="Unassembled WGS sequence"/>
</dbReference>
<evidence type="ECO:0000313" key="3">
    <source>
        <dbReference type="Proteomes" id="UP000316252"/>
    </source>
</evidence>
<feature type="transmembrane region" description="Helical" evidence="1">
    <location>
        <begin position="20"/>
        <end position="40"/>
    </location>
</feature>
<feature type="transmembrane region" description="Helical" evidence="1">
    <location>
        <begin position="73"/>
        <end position="92"/>
    </location>
</feature>
<name>A0A506XZA4_9MICO</name>
<dbReference type="GO" id="GO:0016020">
    <property type="term" value="C:membrane"/>
    <property type="evidence" value="ECO:0007669"/>
    <property type="project" value="InterPro"/>
</dbReference>
<keyword evidence="1" id="KW-1133">Transmembrane helix</keyword>
<comment type="caution">
    <text evidence="2">The sequence shown here is derived from an EMBL/GenBank/DDBJ whole genome shotgun (WGS) entry which is preliminary data.</text>
</comment>
<accession>A0A506XZA4</accession>
<dbReference type="EMBL" id="VHQG01000003">
    <property type="protein sequence ID" value="TPW75062.1"/>
    <property type="molecule type" value="Genomic_DNA"/>
</dbReference>
<sequence>MRVSHPEPRRVLGWPVRTVVITAAVAVVVLVVAIVAARWWRGTATGTDFLAAYPGEVLPAAGTPIGFPAWLNWSHALNSFFLIFIVASGLRIRSKQRPPAFFTRDPERFPKLKGKPTRLSIHVWWHLVVDSLFVLNGIVFVVLLFSTGQWMRIVPLSWDVVPNAVSAGVQYLSLEWPVHHGWTNYNGLQQLSYFATVFLAAPLALLTGLRLSPGWPAAWKRASGVLGDLFARRIHALVLWYFVVFTIVHVGLVLTTGALRNLNTMYAARDATDAIGLIVFVVSLLLAVGAWFLFGPGRVIAIAKRAGNVREMPAPKKP</sequence>
<feature type="transmembrane region" description="Helical" evidence="1">
    <location>
        <begin position="123"/>
        <end position="145"/>
    </location>
</feature>
<dbReference type="SUPFAM" id="SSF81342">
    <property type="entry name" value="Transmembrane di-heme cytochromes"/>
    <property type="match status" value="1"/>
</dbReference>
<organism evidence="2 3">
    <name type="scientific">Schumannella soli</name>
    <dbReference type="NCBI Taxonomy" id="2590779"/>
    <lineage>
        <taxon>Bacteria</taxon>
        <taxon>Bacillati</taxon>
        <taxon>Actinomycetota</taxon>
        <taxon>Actinomycetes</taxon>
        <taxon>Micrococcales</taxon>
        <taxon>Microbacteriaceae</taxon>
        <taxon>Schumannella</taxon>
    </lineage>
</organism>
<evidence type="ECO:0000256" key="1">
    <source>
        <dbReference type="SAM" id="Phobius"/>
    </source>
</evidence>
<keyword evidence="1" id="KW-0472">Membrane</keyword>
<keyword evidence="3" id="KW-1185">Reference proteome</keyword>